<keyword evidence="3" id="KW-1185">Reference proteome</keyword>
<keyword evidence="1" id="KW-0472">Membrane</keyword>
<proteinExistence type="predicted"/>
<sequence>MKKLLALMLIIIGTVLIGAGLMAFAARPLGAMMALLAGATCWVVAWRVDRKPKIIVPEGVIPLPPAEAPVEVRRQPGKIIALAIFFGLVAAVMALPVVDEILGLGRKGWPLAVLAGVAVAVLIPWSMLRHSPYLRIDAMGFTGPGQRLLPWREIEGVRLFGVTVKGQTHHYLHLRLARPEQHVDRVSGLGRWRLKKQGILHYSLKFIDTDLLVIFEALSRRIAAAHDGPVLSGFRAESQWLPWVQTHVKFGQQDAAPAWQERVNALHMAINGGWSQYDDFEASGLKLKLQRAEHAQREAAFARLDQQLEAAVARQAGEPELQQLFASVMPGNLADSADVAGLKQQLAIKARKTQRNTFISVGVVGVLIILYVWFRFVS</sequence>
<feature type="transmembrane region" description="Helical" evidence="1">
    <location>
        <begin position="31"/>
        <end position="48"/>
    </location>
</feature>
<organism evidence="2 3">
    <name type="scientific">Lysobacter soyae</name>
    <dbReference type="NCBI Taxonomy" id="2764185"/>
    <lineage>
        <taxon>Bacteria</taxon>
        <taxon>Pseudomonadati</taxon>
        <taxon>Pseudomonadota</taxon>
        <taxon>Gammaproteobacteria</taxon>
        <taxon>Lysobacterales</taxon>
        <taxon>Lysobacteraceae</taxon>
        <taxon>Lysobacter</taxon>
    </lineage>
</organism>
<feature type="transmembrane region" description="Helical" evidence="1">
    <location>
        <begin position="357"/>
        <end position="374"/>
    </location>
</feature>
<name>A0ABX8WMG0_9GAMM</name>
<evidence type="ECO:0000313" key="2">
    <source>
        <dbReference type="EMBL" id="QYR52827.1"/>
    </source>
</evidence>
<gene>
    <name evidence="2" type="ORF">H8L67_09680</name>
</gene>
<feature type="transmembrane region" description="Helical" evidence="1">
    <location>
        <begin position="109"/>
        <end position="128"/>
    </location>
</feature>
<keyword evidence="1" id="KW-1133">Transmembrane helix</keyword>
<keyword evidence="1" id="KW-0812">Transmembrane</keyword>
<dbReference type="RefSeq" id="WP_220379647.1">
    <property type="nucleotide sequence ID" value="NZ_CP080544.1"/>
</dbReference>
<feature type="transmembrane region" description="Helical" evidence="1">
    <location>
        <begin position="7"/>
        <end position="25"/>
    </location>
</feature>
<dbReference type="Proteomes" id="UP000824755">
    <property type="component" value="Chromosome"/>
</dbReference>
<protein>
    <recommendedName>
        <fullName evidence="4">Band 7 domain-containing protein</fullName>
    </recommendedName>
</protein>
<reference evidence="2 3" key="1">
    <citation type="submission" date="2021-08" db="EMBL/GenBank/DDBJ databases">
        <title>Lysobacter sp. strain CJ11 Genome sequencing and assembly.</title>
        <authorList>
            <person name="Kim I."/>
        </authorList>
    </citation>
    <scope>NUCLEOTIDE SEQUENCE [LARGE SCALE GENOMIC DNA]</scope>
    <source>
        <strain evidence="2 3">CJ11</strain>
    </source>
</reference>
<feature type="transmembrane region" description="Helical" evidence="1">
    <location>
        <begin position="79"/>
        <end position="97"/>
    </location>
</feature>
<evidence type="ECO:0000313" key="3">
    <source>
        <dbReference type="Proteomes" id="UP000824755"/>
    </source>
</evidence>
<accession>A0ABX8WMG0</accession>
<dbReference type="EMBL" id="CP080544">
    <property type="protein sequence ID" value="QYR52827.1"/>
    <property type="molecule type" value="Genomic_DNA"/>
</dbReference>
<evidence type="ECO:0008006" key="4">
    <source>
        <dbReference type="Google" id="ProtNLM"/>
    </source>
</evidence>
<evidence type="ECO:0000256" key="1">
    <source>
        <dbReference type="SAM" id="Phobius"/>
    </source>
</evidence>